<keyword evidence="1" id="KW-0812">Transmembrane</keyword>
<dbReference type="HOGENOM" id="CLU_097272_0_0_1"/>
<gene>
    <name evidence="2" type="ORF">SERLA73DRAFT_150293</name>
</gene>
<name>F8PLY0_SERL3</name>
<organism evidence="3">
    <name type="scientific">Serpula lacrymans var. lacrymans (strain S7.3)</name>
    <name type="common">Dry rot fungus</name>
    <dbReference type="NCBI Taxonomy" id="936435"/>
    <lineage>
        <taxon>Eukaryota</taxon>
        <taxon>Fungi</taxon>
        <taxon>Dikarya</taxon>
        <taxon>Basidiomycota</taxon>
        <taxon>Agaricomycotina</taxon>
        <taxon>Agaricomycetes</taxon>
        <taxon>Agaricomycetidae</taxon>
        <taxon>Boletales</taxon>
        <taxon>Coniophorineae</taxon>
        <taxon>Serpulaceae</taxon>
        <taxon>Serpula</taxon>
    </lineage>
</organism>
<sequence length="185" mass="20992">MFLLLNLMHFLLLVTFLMTILSLFTLIQTLEKTMKPLDQDSNHGGANSQSLDNNIDDQDLKAQVLECRGAGRFYSMDDQLWIKHLTLCNHGKTTSSKCSFKVECALLGTINNKLVEFSENSFAPRWEHLNLIQEFRECSPTHLASVFGDIEEFVWGGPSTLALSESSYPIFDFNDLEEAAMSFKQ</sequence>
<keyword evidence="3" id="KW-1185">Reference proteome</keyword>
<dbReference type="AlphaFoldDB" id="F8PLY0"/>
<keyword evidence="1" id="KW-0472">Membrane</keyword>
<dbReference type="EMBL" id="GL945476">
    <property type="protein sequence ID" value="EGO02612.1"/>
    <property type="molecule type" value="Genomic_DNA"/>
</dbReference>
<dbReference type="InParanoid" id="F8PLY0"/>
<feature type="transmembrane region" description="Helical" evidence="1">
    <location>
        <begin position="6"/>
        <end position="27"/>
    </location>
</feature>
<protein>
    <submittedName>
        <fullName evidence="2">Uncharacterized protein</fullName>
    </submittedName>
</protein>
<dbReference type="Proteomes" id="UP000008063">
    <property type="component" value="Unassembled WGS sequence"/>
</dbReference>
<keyword evidence="1" id="KW-1133">Transmembrane helix</keyword>
<accession>F8PLY0</accession>
<reference evidence="3" key="1">
    <citation type="journal article" date="2011" name="Science">
        <title>The plant cell wall-decomposing machinery underlies the functional diversity of forest fungi.</title>
        <authorList>
            <person name="Eastwood D.C."/>
            <person name="Floudas D."/>
            <person name="Binder M."/>
            <person name="Majcherczyk A."/>
            <person name="Schneider P."/>
            <person name="Aerts A."/>
            <person name="Asiegbu F.O."/>
            <person name="Baker S.E."/>
            <person name="Barry K."/>
            <person name="Bendiksby M."/>
            <person name="Blumentritt M."/>
            <person name="Coutinho P.M."/>
            <person name="Cullen D."/>
            <person name="de Vries R.P."/>
            <person name="Gathman A."/>
            <person name="Goodell B."/>
            <person name="Henrissat B."/>
            <person name="Ihrmark K."/>
            <person name="Kauserud H."/>
            <person name="Kohler A."/>
            <person name="LaButti K."/>
            <person name="Lapidus A."/>
            <person name="Lavin J.L."/>
            <person name="Lee Y.-H."/>
            <person name="Lindquist E."/>
            <person name="Lilly W."/>
            <person name="Lucas S."/>
            <person name="Morin E."/>
            <person name="Murat C."/>
            <person name="Oguiza J.A."/>
            <person name="Park J."/>
            <person name="Pisabarro A.G."/>
            <person name="Riley R."/>
            <person name="Rosling A."/>
            <person name="Salamov A."/>
            <person name="Schmidt O."/>
            <person name="Schmutz J."/>
            <person name="Skrede I."/>
            <person name="Stenlid J."/>
            <person name="Wiebenga A."/>
            <person name="Xie X."/>
            <person name="Kuees U."/>
            <person name="Hibbett D.S."/>
            <person name="Hoffmeister D."/>
            <person name="Hoegberg N."/>
            <person name="Martin F."/>
            <person name="Grigoriev I.V."/>
            <person name="Watkinson S.C."/>
        </authorList>
    </citation>
    <scope>NUCLEOTIDE SEQUENCE [LARGE SCALE GENOMIC DNA]</scope>
    <source>
        <strain evidence="3">strain S7.3</strain>
    </source>
</reference>
<evidence type="ECO:0000313" key="2">
    <source>
        <dbReference type="EMBL" id="EGO02612.1"/>
    </source>
</evidence>
<proteinExistence type="predicted"/>
<evidence type="ECO:0000256" key="1">
    <source>
        <dbReference type="SAM" id="Phobius"/>
    </source>
</evidence>
<evidence type="ECO:0000313" key="3">
    <source>
        <dbReference type="Proteomes" id="UP000008063"/>
    </source>
</evidence>